<dbReference type="Pfam" id="PF00003">
    <property type="entry name" value="7tm_3"/>
    <property type="match status" value="4"/>
</dbReference>
<feature type="transmembrane region" description="Helical" evidence="12">
    <location>
        <begin position="2152"/>
        <end position="2176"/>
    </location>
</feature>
<dbReference type="Pfam" id="PF07562">
    <property type="entry name" value="NCD3G"/>
    <property type="match status" value="5"/>
</dbReference>
<protein>
    <submittedName>
        <fullName evidence="14">Extracellular calcium-sensing receptor</fullName>
    </submittedName>
</protein>
<gene>
    <name evidence="14" type="ORF">D5F01_LYC06125</name>
</gene>
<keyword evidence="3" id="KW-1003">Cell membrane</keyword>
<feature type="transmembrane region" description="Helical" evidence="12">
    <location>
        <begin position="1663"/>
        <end position="1687"/>
    </location>
</feature>
<keyword evidence="9 14" id="KW-0675">Receptor</keyword>
<dbReference type="PANTHER" id="PTHR24061">
    <property type="entry name" value="CALCIUM-SENSING RECEPTOR-RELATED"/>
    <property type="match status" value="1"/>
</dbReference>
<evidence type="ECO:0000256" key="10">
    <source>
        <dbReference type="ARBA" id="ARBA00023180"/>
    </source>
</evidence>
<dbReference type="InterPro" id="IPR000337">
    <property type="entry name" value="GPCR_3"/>
</dbReference>
<evidence type="ECO:0000256" key="3">
    <source>
        <dbReference type="ARBA" id="ARBA00022475"/>
    </source>
</evidence>
<evidence type="ECO:0000256" key="8">
    <source>
        <dbReference type="ARBA" id="ARBA00023136"/>
    </source>
</evidence>
<dbReference type="InterPro" id="IPR028082">
    <property type="entry name" value="Peripla_BP_I"/>
</dbReference>
<feature type="domain" description="G-protein coupled receptors family 3 profile" evidence="13">
    <location>
        <begin position="1664"/>
        <end position="1786"/>
    </location>
</feature>
<dbReference type="InterPro" id="IPR004073">
    <property type="entry name" value="GPCR_3_vmron_rcpt_2"/>
</dbReference>
<evidence type="ECO:0000256" key="2">
    <source>
        <dbReference type="ARBA" id="ARBA00007242"/>
    </source>
</evidence>
<comment type="subcellular location">
    <subcellularLocation>
        <location evidence="1">Cell membrane</location>
        <topology evidence="1">Multi-pass membrane protein</topology>
    </subcellularLocation>
</comment>
<dbReference type="InterPro" id="IPR011500">
    <property type="entry name" value="GPCR_3_9-Cys_dom"/>
</dbReference>
<dbReference type="Proteomes" id="UP000424527">
    <property type="component" value="Unassembled WGS sequence"/>
</dbReference>
<dbReference type="PRINTS" id="PR00248">
    <property type="entry name" value="GPCRMGR"/>
</dbReference>
<feature type="transmembrane region" description="Helical" evidence="12">
    <location>
        <begin position="1044"/>
        <end position="1068"/>
    </location>
</feature>
<feature type="transmembrane region" description="Helical" evidence="12">
    <location>
        <begin position="1135"/>
        <end position="1153"/>
    </location>
</feature>
<evidence type="ECO:0000256" key="1">
    <source>
        <dbReference type="ARBA" id="ARBA00004651"/>
    </source>
</evidence>
<feature type="transmembrane region" description="Helical" evidence="12">
    <location>
        <begin position="2979"/>
        <end position="3002"/>
    </location>
</feature>
<feature type="domain" description="G-protein coupled receptors family 3 profile" evidence="13">
    <location>
        <begin position="2943"/>
        <end position="3043"/>
    </location>
</feature>
<keyword evidence="11" id="KW-0807">Transducer</keyword>
<organism evidence="14 15">
    <name type="scientific">Larimichthys crocea</name>
    <name type="common">Large yellow croaker</name>
    <name type="synonym">Pseudosciaena crocea</name>
    <dbReference type="NCBI Taxonomy" id="215358"/>
    <lineage>
        <taxon>Eukaryota</taxon>
        <taxon>Metazoa</taxon>
        <taxon>Chordata</taxon>
        <taxon>Craniata</taxon>
        <taxon>Vertebrata</taxon>
        <taxon>Euteleostomi</taxon>
        <taxon>Actinopterygii</taxon>
        <taxon>Neopterygii</taxon>
        <taxon>Teleostei</taxon>
        <taxon>Neoteleostei</taxon>
        <taxon>Acanthomorphata</taxon>
        <taxon>Eupercaria</taxon>
        <taxon>Sciaenidae</taxon>
        <taxon>Larimichthys</taxon>
    </lineage>
</organism>
<feature type="transmembrane region" description="Helical" evidence="12">
    <location>
        <begin position="2942"/>
        <end position="2967"/>
    </location>
</feature>
<dbReference type="Pfam" id="PF01094">
    <property type="entry name" value="ANF_receptor"/>
    <property type="match status" value="8"/>
</dbReference>
<dbReference type="GO" id="GO:0004930">
    <property type="term" value="F:G protein-coupled receptor activity"/>
    <property type="evidence" value="ECO:0007669"/>
    <property type="project" value="UniProtKB-KW"/>
</dbReference>
<keyword evidence="15" id="KW-1185">Reference proteome</keyword>
<feature type="transmembrane region" description="Helical" evidence="12">
    <location>
        <begin position="1083"/>
        <end position="1105"/>
    </location>
</feature>
<dbReference type="Gene3D" id="3.40.50.2300">
    <property type="match status" value="14"/>
</dbReference>
<evidence type="ECO:0000256" key="9">
    <source>
        <dbReference type="ARBA" id="ARBA00023170"/>
    </source>
</evidence>
<keyword evidence="4 12" id="KW-0812">Transmembrane</keyword>
<feature type="domain" description="G-protein coupled receptors family 3 profile" evidence="13">
    <location>
        <begin position="2153"/>
        <end position="2253"/>
    </location>
</feature>
<dbReference type="SMART" id="SM01411">
    <property type="entry name" value="Ephrin_rec_like"/>
    <property type="match status" value="5"/>
</dbReference>
<evidence type="ECO:0000256" key="5">
    <source>
        <dbReference type="ARBA" id="ARBA00022729"/>
    </source>
</evidence>
<dbReference type="InterPro" id="IPR001828">
    <property type="entry name" value="ANF_lig-bd_rcpt"/>
</dbReference>
<feature type="transmembrane region" description="Helical" evidence="12">
    <location>
        <begin position="1702"/>
        <end position="1723"/>
    </location>
</feature>
<feature type="transmembrane region" description="Helical" evidence="12">
    <location>
        <begin position="3014"/>
        <end position="3037"/>
    </location>
</feature>
<dbReference type="PROSITE" id="PS50259">
    <property type="entry name" value="G_PROTEIN_RECEP_F3_4"/>
    <property type="match status" value="4"/>
</dbReference>
<dbReference type="Gene3D" id="2.10.50.30">
    <property type="entry name" value="GPCR, family 3, nine cysteines domain"/>
    <property type="match status" value="5"/>
</dbReference>
<comment type="similarity">
    <text evidence="2">Belongs to the G-protein coupled receptor 3 family.</text>
</comment>
<proteinExistence type="inferred from homology"/>
<name>A0A6G0IUJ7_LARCR</name>
<evidence type="ECO:0000256" key="4">
    <source>
        <dbReference type="ARBA" id="ARBA00022692"/>
    </source>
</evidence>
<keyword evidence="10" id="KW-0325">Glycoprotein</keyword>
<evidence type="ECO:0000313" key="14">
    <source>
        <dbReference type="EMBL" id="KAE8295199.1"/>
    </source>
</evidence>
<dbReference type="PANTHER" id="PTHR24061:SF528">
    <property type="entry name" value="C-FAMILY ODORANT RECEPTOR OLFCD2-RELATED"/>
    <property type="match status" value="1"/>
</dbReference>
<feature type="transmembrane region" description="Helical" evidence="12">
    <location>
        <begin position="1111"/>
        <end position="1130"/>
    </location>
</feature>
<evidence type="ECO:0000256" key="11">
    <source>
        <dbReference type="ARBA" id="ARBA00023224"/>
    </source>
</evidence>
<feature type="domain" description="G-protein coupled receptors family 3 profile" evidence="13">
    <location>
        <begin position="1045"/>
        <end position="1135"/>
    </location>
</feature>
<evidence type="ECO:0000313" key="15">
    <source>
        <dbReference type="Proteomes" id="UP000424527"/>
    </source>
</evidence>
<feature type="transmembrane region" description="Helical" evidence="12">
    <location>
        <begin position="2191"/>
        <end position="2212"/>
    </location>
</feature>
<dbReference type="InterPro" id="IPR000068">
    <property type="entry name" value="GPCR_3_Ca_sens_rcpt-rel"/>
</dbReference>
<dbReference type="GO" id="GO:0005886">
    <property type="term" value="C:plasma membrane"/>
    <property type="evidence" value="ECO:0007669"/>
    <property type="project" value="UniProtKB-SubCell"/>
</dbReference>
<keyword evidence="7" id="KW-0297">G-protein coupled receptor</keyword>
<evidence type="ECO:0000256" key="12">
    <source>
        <dbReference type="SAM" id="Phobius"/>
    </source>
</evidence>
<keyword evidence="8 12" id="KW-0472">Membrane</keyword>
<sequence>MIFAIEEINNSTELLPGIKLGYQIHDSCASVPVAVHVAFQLSNGLDSVFYTGDNCSQSAMVMAVIGESGSTPSISMSRIIGPFNIPQVSHFATCACLSDKQQYPTFFRTIPSDQFQADALAKLVKHFGWTWIGAVRSDSTYGNNGMAAFLNAAQKEGICVEYSESFYRTHPYSRIQRVAEVIRRSTAMVVVAFAASGDLRILLEELSREPSPPRQWIGSESWVTNPDMLRFSFCAGAIGFGIQKSVIPGLREFMLDLSPTKLAASPVLTEFWEDSFNCRLGKSTAKDESVCDGSEDIETLQSPYTDTSQLRITNMDRVQTGSFSAEESNFSQNGYDVSFDANGDPVAKYELVNWQKSESGSIEMVTVGHYDASLPVGQEFRIIRNLTWVDGGTQVSHFATCACLSDKQQYPTFFRTVPSDQFQADALAKLVKYFGWTWIGAVRSTAMVIVAFTASTELRILLRELSLEPSPPRQWIGTESWVTNRDMLRFSICAGAIGFGIQKSVIPGAHAAKESKFFQNGYNVSFDANGDPVAKYELVNWQKSESGSIEMVTVGHYDASLPVGWEFHINKNITWVDGGTQVPVSLCSDSCPPGTRKVLQKGKPICCYDCIPCPEGEISNATDSTDCFPCPKEFWPNAKKDTCFPKPVEFLSFDEVLGIILAAFSVSHFSTCACLSDKQQYPTFFRTIPSDQFQADALARLVKFFGWTWIGAVRSDSDYGNNGMASFLDAAQKEGICVEYSESFYQTHPQSRIQRVADVIRRSTAVVVVAFASFGDMQILLEELSREPSPPRQWIGSESWVTNTDMLRYNFCAGAIGFGIQKSVIPGAAVDESVCDGSEDIQTLQSVYTDTSHLRITNMVYKAVYAIAHAIHNAVCQDTNSTTQCDKFSRIESKQVLMHLKKVNFSQNGYDVSFDANGDPVAKYELVNWQKRGTGTIEMVTVGHYDASQPIGQEFHITRNLTWVEGGTQVPVSVCSDSCPPGTRKVLQKGKPICCYDCIPCPEGEISNATDSLDCFPCPNEFWPNAERDTCFPKPVEFLSFDEVLGIILAAFSVGGACLAIVTAAVFFHHRTSPIVRANNSELSFLLLFSLTLCFLCSLTFIGAPSDWSCMLRHTAFGITFVLCISCVLVYKKRIILECALGSAIGFWAVLGIDARELRLSKAMVFAIEEINNSTELLPGIKLGYQIHDSCASVPLAMLVTLQLSNGLDPVFYTRNNCSQSGIVMAIIGESGSTPSISMSRIIGPFNIPQVSHFATCACLSDNSSTPTFFRTIPSDQFQADALAKLVKHFGWTWIGAVRSDSDYGNNGMASFLDAAEKEGICVEYSESFYRTHPHSRIQRVADVIRRSTAMVIVAFAASGDLRILLEELSREPSPPRQWIGSEAWVTNPDMLKFSFCAGAIGFGIQKSVIPGLREFLLDLSPTKVFASPVLTEFWEDSFSCKLGKNAAIDKSVCDGSEDIETLQSPYTDTSQLRITNMVYKAVYAIAHAIHNAVCEDKNYPTQCDKFRRIEFKQVLMQLKKVNFSQNGYDVSFDANGDPVAKYELVNWQKSESGTIEMVTVGHYDASLPLGQEFHINKNLTWMDGGTQVPVSVCSDSCSPGTRKVLQKGKPICCYDCIPCPEGEISNATDSTDCFPCPKEFWPNAERDTCFPKPVEFLSFDEVLGIILAAFSVGGACLAIVTGAVFFRHRTSPIVRANNSELSFLLLFSLTLCFLCSLTFIGAPSDWSCMLRHTAFGITFVLCISCVLGKTIVVLMAFKATLPGSNVMKWVNPRELRFSRAMVFAIEEINNSTKLLPGIKLGYQIHDSCASVPVAVHVAFQLSNGLDPVFYTGDNCSQSGMVMAIVGESGSTPSISMSRVIGPFNIPLVSHFATCACLSDKQQYPSFFRTIPSDQFQADALAKLVKHFGWTWIGAVRSDSDYGNNGMASFLNAAQKEGICVEYSESFYRTHPHSRIQRVADVIRRSTAMVIVAFAASGDLRILLEELSREPSPPRQWIGSEDWVLMQLKKVSFSQNGYDVSFDANGDPVATYELVNWQKTESGSIKMVTVGHYDASLPLGQEFRISRNLTWVEGGTEVPVSVCSDSCPPGTRKVLQKGKPICCYDCIPCPEGEISNATDSTDCFPCVMEFWPNAERDTCLPKPVEFLSFDEVLGIILAAFSVGGACLAIVTGAVFFRHRTSPIVRANNSELSFLLLFSLTLCFLCSLTFIGAPSDWSCMLRHTAFGITFVLCISCVLGKTIVVLMAFRATLPGSNVMKCIDSRELRFSRAMVFAIEEINNSTELLPGIKLGYKIHDSCASVPMAVHVAFQLSNGLDPVFSRGDNCSHSGMVMAIVGESGSTPSISMSRLLGSFKIPLVSHFATCACLSDKQQYPSFFRTIPSDQFQADALAKLVKHFGWTWIGAVRSDSDYGNNGMASFLNAAQKEGICVEYSESFYRTHPRSRIQRVADVIRRSTAMVVVAFAAPGDMKILLEELSSEPSPPRQWIGSEAWVLTQLKKVHFSQNGYDVSFDANGDPVATYELVNWQISESGSIEMVTVGHYDASLPLGQEFHINKNISWMDGGTQVSHFATCACLSDKQQYPSFFRTIPSDQFQANVLAKLVKYFGWTWIGAVRSDSDYGNNGMASFLDAAQQEGICVEYSESFHRTHPHSRIQRVADVIRRSTSMVVVAFVASGDMKILLKELSREPSPSRQWIGSESWVTNPDMLKFSFCAGVIGFGIQKSVIPVSDDRCDGSEDIETLQSPYTDTSQLRITNMVYKAVYAIAHAIHNAVCQETHSSTQCDKFRRIESKQVLMQLKKVNFSQNGYDVSFDANGDPVAKYELVNWQISESGSIEMVTVGHYDASLPVGQEFRINKNLTWVDGSTQVPVSVCSDSCSPGTRKVLQKGKPICCYDCIPCPEGEISNATDSTDCFPCPKEFWPNAERDTCYPKPVEFLSFDEVLGIILAAFSVGGACLAIMTAAVFFYHRTSPIVRANNSELSFLLLFSLTLCFLCSLTFIGAPSDWSCMLRHTAFGITFVLCISCVLGKTIVVLMAFRATLPGSNVMKCINSRELRFSRAMVFAIEEINNSTKLLPGIKLGYHIHDSCASVPLAVHVAFQLSNGLDPVFYTGNVCSQSGMVMAVVGESGSTPSISMSRIMGSFDIPQVSHFATCACLSDKQQYPTFFRTIPSDQFQADVLAKLVKHFGWTWIGAVRSDSDYGNNGMAAFLNAAQKEGICVEYSESFHRSHPHSRIQRVADVIRRSTAMVVVAFVSFGEMKILLKELSSEPSPPRQWIGSESWVTNPVLLRYSFCAGAIGFGIEQSVIPGLRKFLLDLSPTEVAASPVLTEFWENAFNCRLGKNMVIDQRVCDGTEDIQTLQSQYTDTSQLRITNMVYKAVYAIAHAIHNAVCQDTNSTTQCDKFMKIESKQVLMQLKKVKFSQNGYDVSFDANGDPVAKYELVNWQISESGSIEMVTVGHYDASLPVGQEFRINKNLTWVHGSTQGSKAVRSLSAEDSDPLHHSSSGLSLCWLAVRSTSLPIQKLSLPSFYWKSKNDMMIRNVF</sequence>
<feature type="transmembrane region" description="Helical" evidence="12">
    <location>
        <begin position="2224"/>
        <end position="2247"/>
    </location>
</feature>
<reference evidence="14 15" key="1">
    <citation type="submission" date="2019-07" db="EMBL/GenBank/DDBJ databases">
        <title>Chromosome genome assembly for large yellow croaker.</title>
        <authorList>
            <person name="Xiao S."/>
        </authorList>
    </citation>
    <scope>NUCLEOTIDE SEQUENCE [LARGE SCALE GENOMIC DNA]</scope>
    <source>
        <strain evidence="14">JMULYC20181020</strain>
        <tissue evidence="14">Muscle</tissue>
    </source>
</reference>
<dbReference type="InterPro" id="IPR017978">
    <property type="entry name" value="GPCR_3_C"/>
</dbReference>
<keyword evidence="6 12" id="KW-1133">Transmembrane helix</keyword>
<dbReference type="FunFam" id="3.40.50.2300:FF:000016">
    <property type="entry name" value="Taste 1 receptor member 2"/>
    <property type="match status" value="7"/>
</dbReference>
<keyword evidence="5" id="KW-0732">Signal</keyword>
<evidence type="ECO:0000259" key="13">
    <source>
        <dbReference type="PROSITE" id="PS50259"/>
    </source>
</evidence>
<dbReference type="SUPFAM" id="SSF53822">
    <property type="entry name" value="Periplasmic binding protein-like I"/>
    <property type="match status" value="8"/>
</dbReference>
<comment type="caution">
    <text evidence="14">The sequence shown here is derived from an EMBL/GenBank/DDBJ whole genome shotgun (WGS) entry which is preliminary data.</text>
</comment>
<evidence type="ECO:0000256" key="6">
    <source>
        <dbReference type="ARBA" id="ARBA00022989"/>
    </source>
</evidence>
<feature type="transmembrane region" description="Helical" evidence="12">
    <location>
        <begin position="1735"/>
        <end position="1758"/>
    </location>
</feature>
<dbReference type="InterPro" id="IPR038550">
    <property type="entry name" value="GPCR_3_9-Cys_sf"/>
</dbReference>
<dbReference type="FunFam" id="2.10.50.30:FF:000002">
    <property type="entry name" value="Vomeronasal 2 receptor, h1"/>
    <property type="match status" value="5"/>
</dbReference>
<dbReference type="EMBL" id="REGW02000006">
    <property type="protein sequence ID" value="KAE8295199.1"/>
    <property type="molecule type" value="Genomic_DNA"/>
</dbReference>
<evidence type="ECO:0000256" key="7">
    <source>
        <dbReference type="ARBA" id="ARBA00023040"/>
    </source>
</evidence>
<accession>A0A6G0IUJ7</accession>
<dbReference type="PRINTS" id="PR01535">
    <property type="entry name" value="VOMERONASL2R"/>
</dbReference>